<accession>A0A6H2A0A1</accession>
<sequence length="165" mass="19821">MVDSELKLDILVHRHGYFKDKVKAPLMKSVDFISCGKFGYVMAVWHAFQIVRLCMKYPEPTRENCKNPDSIVMLDTFEEFFKWERNEYRDPFFKLVRRIVVGTLEHCDYDSQRISWFLMKLTNAYMEGRWKPHLPCTPFTNWDDPEVIKAKEEAIEETVMELLRR</sequence>
<dbReference type="EMBL" id="MT144385">
    <property type="protein sequence ID" value="QJA52997.1"/>
    <property type="molecule type" value="Genomic_DNA"/>
</dbReference>
<name>A0A6H2A0A1_9ZZZZ</name>
<gene>
    <name evidence="1" type="ORF">TM448A03143_0004</name>
</gene>
<protein>
    <submittedName>
        <fullName evidence="1">Uncharacterized protein</fullName>
    </submittedName>
</protein>
<dbReference type="AlphaFoldDB" id="A0A6H2A0A1"/>
<organism evidence="1">
    <name type="scientific">viral metagenome</name>
    <dbReference type="NCBI Taxonomy" id="1070528"/>
    <lineage>
        <taxon>unclassified sequences</taxon>
        <taxon>metagenomes</taxon>
        <taxon>organismal metagenomes</taxon>
    </lineage>
</organism>
<reference evidence="1" key="1">
    <citation type="submission" date="2020-03" db="EMBL/GenBank/DDBJ databases">
        <title>The deep terrestrial virosphere.</title>
        <authorList>
            <person name="Holmfeldt K."/>
            <person name="Nilsson E."/>
            <person name="Simone D."/>
            <person name="Lopez-Fernandez M."/>
            <person name="Wu X."/>
            <person name="de Brujin I."/>
            <person name="Lundin D."/>
            <person name="Andersson A."/>
            <person name="Bertilsson S."/>
            <person name="Dopson M."/>
        </authorList>
    </citation>
    <scope>NUCLEOTIDE SEQUENCE</scope>
    <source>
        <strain evidence="1">TM448A03143</strain>
    </source>
</reference>
<proteinExistence type="predicted"/>
<evidence type="ECO:0000313" key="1">
    <source>
        <dbReference type="EMBL" id="QJA52997.1"/>
    </source>
</evidence>